<keyword evidence="1" id="KW-1185">Reference proteome</keyword>
<dbReference type="WBParaSite" id="scaffold15809_cov287.g18031">
    <property type="protein sequence ID" value="scaffold15809_cov287.g18031"/>
    <property type="gene ID" value="scaffold15809_cov287.g18031"/>
</dbReference>
<reference evidence="2" key="1">
    <citation type="submission" date="2022-11" db="UniProtKB">
        <authorList>
            <consortium name="WormBaseParasite"/>
        </authorList>
    </citation>
    <scope>IDENTIFICATION</scope>
</reference>
<evidence type="ECO:0000313" key="2">
    <source>
        <dbReference type="WBParaSite" id="scaffold15809_cov287.g18031"/>
    </source>
</evidence>
<sequence length="101" mass="11775">MRTVGYGFLFCRLWQFIVGIISYLIRKIDDSNNNENEGELLLDSQYEDVDETNDNNINCLEQMTHEYSSKSLPEISFRLMVKVFVKLSSSSDYFNCAVKLK</sequence>
<protein>
    <submittedName>
        <fullName evidence="2">Uncharacterized protein</fullName>
    </submittedName>
</protein>
<organism evidence="1 2">
    <name type="scientific">Meloidogyne javanica</name>
    <name type="common">Root-knot nematode worm</name>
    <dbReference type="NCBI Taxonomy" id="6303"/>
    <lineage>
        <taxon>Eukaryota</taxon>
        <taxon>Metazoa</taxon>
        <taxon>Ecdysozoa</taxon>
        <taxon>Nematoda</taxon>
        <taxon>Chromadorea</taxon>
        <taxon>Rhabditida</taxon>
        <taxon>Tylenchina</taxon>
        <taxon>Tylenchomorpha</taxon>
        <taxon>Tylenchoidea</taxon>
        <taxon>Meloidogynidae</taxon>
        <taxon>Meloidogyninae</taxon>
        <taxon>Meloidogyne</taxon>
        <taxon>Meloidogyne incognita group</taxon>
    </lineage>
</organism>
<evidence type="ECO:0000313" key="1">
    <source>
        <dbReference type="Proteomes" id="UP000887561"/>
    </source>
</evidence>
<proteinExistence type="predicted"/>
<accession>A0A915LQ67</accession>
<name>A0A915LQ67_MELJA</name>
<dbReference type="AlphaFoldDB" id="A0A915LQ67"/>
<dbReference type="Proteomes" id="UP000887561">
    <property type="component" value="Unplaced"/>
</dbReference>